<evidence type="ECO:0000256" key="1">
    <source>
        <dbReference type="SAM" id="Phobius"/>
    </source>
</evidence>
<evidence type="ECO:0000313" key="3">
    <source>
        <dbReference type="Proteomes" id="UP000823634"/>
    </source>
</evidence>
<accession>A0A9D9DGA3</accession>
<keyword evidence="1" id="KW-0472">Membrane</keyword>
<feature type="transmembrane region" description="Helical" evidence="1">
    <location>
        <begin position="83"/>
        <end position="105"/>
    </location>
</feature>
<proteinExistence type="predicted"/>
<keyword evidence="1" id="KW-0812">Transmembrane</keyword>
<organism evidence="2 3">
    <name type="scientific">Candidatus Alloenteromonas pullistercoris</name>
    <dbReference type="NCBI Taxonomy" id="2840785"/>
    <lineage>
        <taxon>Bacteria</taxon>
        <taxon>Bacillati</taxon>
        <taxon>Bacillota</taxon>
        <taxon>Bacillota incertae sedis</taxon>
        <taxon>Candidatus Alloenteromonas</taxon>
    </lineage>
</organism>
<feature type="transmembrane region" description="Helical" evidence="1">
    <location>
        <begin position="148"/>
        <end position="170"/>
    </location>
</feature>
<name>A0A9D9DGA3_9FIRM</name>
<comment type="caution">
    <text evidence="2">The sequence shown here is derived from an EMBL/GenBank/DDBJ whole genome shotgun (WGS) entry which is preliminary data.</text>
</comment>
<dbReference type="EMBL" id="JADINA010000007">
    <property type="protein sequence ID" value="MBO8425851.1"/>
    <property type="molecule type" value="Genomic_DNA"/>
</dbReference>
<keyword evidence="1" id="KW-1133">Transmembrane helix</keyword>
<sequence>MDSISILIASLSVMAVGFAFFMLLGALDCRERKKKYDYLSGFIFEYGDAGTTLGIASRTFLSLYFVGGVFGSFSLLFESGFSSFMGLIIFLGVLAFLSSASAISMSLIPTYHFGPHLLSTVVFFFSSIMVDAVGGIVLLNAYSASAGSIWVMVIAIALFVLALFLVALLFNPKLSRWTELSSYMDEDGAISTCRPRPFVLAFSEWLGLYAGVISFALIAIGSFLLTY</sequence>
<protein>
    <submittedName>
        <fullName evidence="2">Uncharacterized protein</fullName>
    </submittedName>
</protein>
<feature type="transmembrane region" description="Helical" evidence="1">
    <location>
        <begin position="6"/>
        <end position="27"/>
    </location>
</feature>
<reference evidence="2" key="1">
    <citation type="submission" date="2020-10" db="EMBL/GenBank/DDBJ databases">
        <authorList>
            <person name="Gilroy R."/>
        </authorList>
    </citation>
    <scope>NUCLEOTIDE SEQUENCE</scope>
    <source>
        <strain evidence="2">17113</strain>
    </source>
</reference>
<feature type="transmembrane region" description="Helical" evidence="1">
    <location>
        <begin position="117"/>
        <end position="142"/>
    </location>
</feature>
<dbReference type="AlphaFoldDB" id="A0A9D9DGA3"/>
<reference evidence="2" key="2">
    <citation type="journal article" date="2021" name="PeerJ">
        <title>Extensive microbial diversity within the chicken gut microbiome revealed by metagenomics and culture.</title>
        <authorList>
            <person name="Gilroy R."/>
            <person name="Ravi A."/>
            <person name="Getino M."/>
            <person name="Pursley I."/>
            <person name="Horton D.L."/>
            <person name="Alikhan N.F."/>
            <person name="Baker D."/>
            <person name="Gharbi K."/>
            <person name="Hall N."/>
            <person name="Watson M."/>
            <person name="Adriaenssens E.M."/>
            <person name="Foster-Nyarko E."/>
            <person name="Jarju S."/>
            <person name="Secka A."/>
            <person name="Antonio M."/>
            <person name="Oren A."/>
            <person name="Chaudhuri R.R."/>
            <person name="La Ragione R."/>
            <person name="Hildebrand F."/>
            <person name="Pallen M.J."/>
        </authorList>
    </citation>
    <scope>NUCLEOTIDE SEQUENCE</scope>
    <source>
        <strain evidence="2">17113</strain>
    </source>
</reference>
<gene>
    <name evidence="2" type="ORF">IAC61_00840</name>
</gene>
<dbReference type="Proteomes" id="UP000823634">
    <property type="component" value="Unassembled WGS sequence"/>
</dbReference>
<evidence type="ECO:0000313" key="2">
    <source>
        <dbReference type="EMBL" id="MBO8425851.1"/>
    </source>
</evidence>
<feature type="transmembrane region" description="Helical" evidence="1">
    <location>
        <begin position="206"/>
        <end position="225"/>
    </location>
</feature>
<feature type="transmembrane region" description="Helical" evidence="1">
    <location>
        <begin position="60"/>
        <end position="77"/>
    </location>
</feature>